<keyword evidence="7" id="KW-0677">Repeat</keyword>
<dbReference type="PANTHER" id="PTHR46708">
    <property type="entry name" value="TENASCIN"/>
    <property type="match status" value="1"/>
</dbReference>
<dbReference type="InterPro" id="IPR036056">
    <property type="entry name" value="Fibrinogen-like_C"/>
</dbReference>
<evidence type="ECO:0000259" key="14">
    <source>
        <dbReference type="PROSITE" id="PS50853"/>
    </source>
</evidence>
<feature type="domain" description="Fibronectin type-III" evidence="14">
    <location>
        <begin position="1474"/>
        <end position="1562"/>
    </location>
</feature>
<keyword evidence="6 12" id="KW-0732">Signal</keyword>
<evidence type="ECO:0000313" key="23">
    <source>
        <dbReference type="RefSeq" id="XP_040928892.1"/>
    </source>
</evidence>
<feature type="signal peptide" evidence="12">
    <location>
        <begin position="1"/>
        <end position="23"/>
    </location>
</feature>
<dbReference type="OrthoDB" id="6130531at2759"/>
<feature type="chain" id="PRO_5044651860" evidence="12">
    <location>
        <begin position="24"/>
        <end position="1868"/>
    </location>
</feature>
<dbReference type="GeneID" id="114866073"/>
<name>A0A6P7P1K0_BETSP</name>
<dbReference type="SUPFAM" id="SSF56496">
    <property type="entry name" value="Fibrinogen C-terminal domain-like"/>
    <property type="match status" value="1"/>
</dbReference>
<dbReference type="FunFam" id="3.90.215.10:FF:000001">
    <property type="entry name" value="Tenascin isoform 1"/>
    <property type="match status" value="1"/>
</dbReference>
<dbReference type="InterPro" id="IPR036116">
    <property type="entry name" value="FN3_sf"/>
</dbReference>
<dbReference type="Gene3D" id="3.90.215.10">
    <property type="entry name" value="Gamma Fibrinogen, chain A, domain 1"/>
    <property type="match status" value="1"/>
</dbReference>
<evidence type="ECO:0000313" key="25">
    <source>
        <dbReference type="RefSeq" id="XP_055369074.1"/>
    </source>
</evidence>
<dbReference type="RefSeq" id="XP_055369074.1">
    <property type="nucleotide sequence ID" value="XM_055513099.1"/>
</dbReference>
<feature type="region of interest" description="Disordered" evidence="11">
    <location>
        <begin position="1541"/>
        <end position="1568"/>
    </location>
</feature>
<dbReference type="RefSeq" id="XP_040928892.1">
    <property type="nucleotide sequence ID" value="XM_041072958.2"/>
</dbReference>
<dbReference type="Proteomes" id="UP000515150">
    <property type="component" value="Chromosome 11"/>
</dbReference>
<feature type="region of interest" description="Disordered" evidence="11">
    <location>
        <begin position="920"/>
        <end position="1105"/>
    </location>
</feature>
<dbReference type="PROSITE" id="PS50853">
    <property type="entry name" value="FN3"/>
    <property type="match status" value="5"/>
</dbReference>
<evidence type="ECO:0000313" key="16">
    <source>
        <dbReference type="Proteomes" id="UP000515150"/>
    </source>
</evidence>
<organism evidence="16 17">
    <name type="scientific">Betta splendens</name>
    <name type="common">Siamese fighting fish</name>
    <dbReference type="NCBI Taxonomy" id="158456"/>
    <lineage>
        <taxon>Eukaryota</taxon>
        <taxon>Metazoa</taxon>
        <taxon>Chordata</taxon>
        <taxon>Craniata</taxon>
        <taxon>Vertebrata</taxon>
        <taxon>Euteleostomi</taxon>
        <taxon>Actinopterygii</taxon>
        <taxon>Neopterygii</taxon>
        <taxon>Teleostei</taxon>
        <taxon>Neoteleostei</taxon>
        <taxon>Acanthomorphata</taxon>
        <taxon>Anabantaria</taxon>
        <taxon>Anabantiformes</taxon>
        <taxon>Anabantoidei</taxon>
        <taxon>Osphronemidae</taxon>
        <taxon>Betta</taxon>
    </lineage>
</organism>
<dbReference type="FunFam" id="2.10.25.10:FF:000001">
    <property type="entry name" value="Tenascin C"/>
    <property type="match status" value="5"/>
</dbReference>
<dbReference type="InterPro" id="IPR020837">
    <property type="entry name" value="Fibrinogen_CS"/>
</dbReference>
<feature type="region of interest" description="Disordered" evidence="11">
    <location>
        <begin position="640"/>
        <end position="764"/>
    </location>
</feature>
<evidence type="ECO:0000256" key="7">
    <source>
        <dbReference type="ARBA" id="ARBA00022737"/>
    </source>
</evidence>
<feature type="domain" description="EGF-like" evidence="13">
    <location>
        <begin position="142"/>
        <end position="173"/>
    </location>
</feature>
<dbReference type="PANTHER" id="PTHR46708:SF1">
    <property type="entry name" value="TENASCIN"/>
    <property type="match status" value="1"/>
</dbReference>
<feature type="compositionally biased region" description="Polar residues" evidence="11">
    <location>
        <begin position="1170"/>
        <end position="1190"/>
    </location>
</feature>
<dbReference type="SMART" id="SM00181">
    <property type="entry name" value="EGF"/>
    <property type="match status" value="6"/>
</dbReference>
<dbReference type="GO" id="GO:0031175">
    <property type="term" value="P:neuron projection development"/>
    <property type="evidence" value="ECO:0007669"/>
    <property type="project" value="TreeGrafter"/>
</dbReference>
<dbReference type="Pfam" id="PF25024">
    <property type="entry name" value="EGF_TEN"/>
    <property type="match status" value="1"/>
</dbReference>
<keyword evidence="9" id="KW-0325">Glycoprotein</keyword>
<reference evidence="17 18" key="1">
    <citation type="submission" date="2025-04" db="UniProtKB">
        <authorList>
            <consortium name="RefSeq"/>
        </authorList>
    </citation>
    <scope>IDENTIFICATION</scope>
</reference>
<evidence type="ECO:0000313" key="20">
    <source>
        <dbReference type="RefSeq" id="XP_040928888.1"/>
    </source>
</evidence>
<sequence length="1868" mass="199247">MLAFIPSLVLLLAVPSLLNAASSQELQVGGGSTSREAALDSVTVVISEACATQGDSSDVSQAGKEISLAAGSPLVLTHKIKLVPWPGSSSAACGCEADLAALRQRLERLEREVSALREKCGGADGGCCTSKESKGAGCSIHSEDECPNHCSDQGRCEDGRCVCFPGYGGPDCSRTDCPGDCSHRGSCVSGQCVCDPTFTGPDCSQSRCPHDCSRRGSCVDGRCVCSSGFTGPSCADRACAGSCHSRGRCVDGRCVCDEGFTGADCSTRTCPNNCSGRGTCVGGQCVCSAGSTGPDCSTRTCPSNCSNRGRCVKGRCVCRRGFAGPDCSRCDEGKTGPDCDTVMAGVSQLSTRDISETSATLVWTPPAVQYDSYHITFTSQKESDQQVTALVDGGLSSFTQAGLAAGQQYTVIVSGEVGGRRGAQSSAHFMTLIPSPTNLQVVKTTTTSAVVQWEKPQGEIDQYRLTVAPRDGAGKDQVMSVPADRNSAHVLQLDAGRVYDIVLVAEKGRSRSEPVRAQVVPGILSRLSAAALSIQVTLAPGPNIGSAEQEFSWSTDPPGREDVADPSHVGGPGGSTDPSTSLIGRTKPLVSKAMAGGGSKLRLPDRNTLFKKPNVPGRFNATRFVANGKRFGSGPLMKPLAGGRLRPHIAPDKPKAPVEDKTGHLTESDLSAGTSRPERTENPAVMSGPNTERPGQQHHSTSGSTGTLAQEKRCLNKMKVTHSRLAPKDRGSSCREDGTVVENTGPGSSGLDASSTHRESDADYLPDPSHRLLTDTFDSLNITSFSVHLVKLSSLSVKAETAKKQIIGGLKSQPSVAPSSAPPSINSVNASSWNTVRSDSDGPSEGSTTAYLTHGTLLPSGDREVRRNQAAPKRGRNQLLKFGTFQIRSPVNRTRQPLGFNVFPKQETETRQSSANEFALFPSSSGSVDRNAAVNASRDGVTKPVSSVVDQGQKNKPETRRQVPLRRLPPKRAFMRRPLPNTGPHNQSRPSVKLLARPSRPGPKAGTQTQPASSTELPAISPPASEASYLPAEPVRQREADGATSTTNTANTLNQTVSLHRTPLSKHPTPRAGLHHDLQRHGRPSTNRTHLNLSQHSNGGYKTPSAKVNELPVNFELPSIPLGNHSIPIVPGFVQGANVRRLVDDRHSTIQHHTTQPTHHKTSNWDHSDTGNAGQNRPIIQQSSSGSRTAFPNKESPARGLTAQQHRQLKNYVSGSHSTQGQDARPGLGPGASSAGMGREPLLYVGVRNRTSDGFTLVWDSPQGKYTNFIVTTKEAVKDKAPKLQDGKKVQQGASQDAGQQPRGAGDGAGPDQNASTLKGERSTAAQEGTLTNVLPGSSRLLQVQDLFPQTDYTITLLGKGPGLLSRLHKLVISTGPEPPSDIVFSEVTENSLTVSWTKPKSPVNGFRVTYSHSEDADPLSVSVDSQDSTLKLSQLSPGSSYEVSVVSLLGLDESDPIKEAVSTRESVQLPDPPTDLQAVNVTDAKALLLWRPALAAVDQYSIVYGSGAGSEVRISVSGNSAEQQLSGLEASTTYTVTVSSRQGGVEGPAASSSFTTASGPADEDAPRDLQANNVTPRAARLSWKPPSKLIGSYRMTYGTEGQEMKEVTVEASMTQHHLTRLRPGAKYTVQLQAERGGQLLPTTSTEFTTGRLRFPFPSDCSQELLNGIRRSGATEIFPRGKLVAPVTVYCDMETDGGGWTVFQRRKDGSVNFFRGWKDYVKGFGDLNGEFWLGLDNLHNLTAMSRMSLRVDLRDRNESAFATYATFAVAQKNYRLTVGGYSGTAGDSLSYHSNRIFSTRDRDPLQSITRCATSYRGGWWYRNCHEANLNGLYGVNVKHQGVIWTSWRGKEFSIPFTEMKMRPAAFRG</sequence>
<evidence type="ECO:0000313" key="22">
    <source>
        <dbReference type="RefSeq" id="XP_040928890.1"/>
    </source>
</evidence>
<dbReference type="GO" id="GO:0005615">
    <property type="term" value="C:extracellular space"/>
    <property type="evidence" value="ECO:0007669"/>
    <property type="project" value="TreeGrafter"/>
</dbReference>
<dbReference type="NCBIfam" id="NF040941">
    <property type="entry name" value="GGGWT_bact"/>
    <property type="match status" value="1"/>
</dbReference>
<feature type="compositionally biased region" description="Low complexity" evidence="11">
    <location>
        <begin position="1044"/>
        <end position="1056"/>
    </location>
</feature>
<dbReference type="CDD" id="cd00055">
    <property type="entry name" value="EGF_Lam"/>
    <property type="match status" value="2"/>
</dbReference>
<dbReference type="PROSITE" id="PS00022">
    <property type="entry name" value="EGF_1"/>
    <property type="match status" value="3"/>
</dbReference>
<dbReference type="CDD" id="cd00087">
    <property type="entry name" value="FReD"/>
    <property type="match status" value="1"/>
</dbReference>
<evidence type="ECO:0000313" key="17">
    <source>
        <dbReference type="RefSeq" id="XP_029023539.1"/>
    </source>
</evidence>
<dbReference type="SUPFAM" id="SSF49265">
    <property type="entry name" value="Fibronectin type III"/>
    <property type="match status" value="5"/>
</dbReference>
<dbReference type="RefSeq" id="XP_029023541.1">
    <property type="nucleotide sequence ID" value="XM_029167708.3"/>
</dbReference>
<feature type="domain" description="Fibronectin type-III" evidence="14">
    <location>
        <begin position="435"/>
        <end position="522"/>
    </location>
</feature>
<dbReference type="InterPro" id="IPR014716">
    <property type="entry name" value="Fibrinogen_a/b/g_C_1"/>
</dbReference>
<keyword evidence="3" id="KW-0964">Secreted</keyword>
<feature type="disulfide bond" evidence="10">
    <location>
        <begin position="163"/>
        <end position="172"/>
    </location>
</feature>
<evidence type="ECO:0000313" key="26">
    <source>
        <dbReference type="RefSeq" id="XP_055369075.1"/>
    </source>
</evidence>
<feature type="compositionally biased region" description="Polar residues" evidence="11">
    <location>
        <begin position="688"/>
        <end position="708"/>
    </location>
</feature>
<feature type="compositionally biased region" description="Basic and acidic residues" evidence="11">
    <location>
        <begin position="1280"/>
        <end position="1289"/>
    </location>
</feature>
<dbReference type="RefSeq" id="XP_029023540.1">
    <property type="nucleotide sequence ID" value="XM_029167707.3"/>
</dbReference>
<feature type="compositionally biased region" description="Polar residues" evidence="11">
    <location>
        <begin position="1006"/>
        <end position="1016"/>
    </location>
</feature>
<evidence type="ECO:0000313" key="21">
    <source>
        <dbReference type="RefSeq" id="XP_040928889.1"/>
    </source>
</evidence>
<evidence type="ECO:0000259" key="13">
    <source>
        <dbReference type="PROSITE" id="PS50026"/>
    </source>
</evidence>
<feature type="region of interest" description="Disordered" evidence="11">
    <location>
        <begin position="812"/>
        <end position="856"/>
    </location>
</feature>
<evidence type="ECO:0000256" key="9">
    <source>
        <dbReference type="ARBA" id="ARBA00023180"/>
    </source>
</evidence>
<dbReference type="PROSITE" id="PS00514">
    <property type="entry name" value="FIBRINOGEN_C_1"/>
    <property type="match status" value="1"/>
</dbReference>
<keyword evidence="4" id="KW-0272">Extracellular matrix</keyword>
<dbReference type="GO" id="GO:0030155">
    <property type="term" value="P:regulation of cell adhesion"/>
    <property type="evidence" value="ECO:0007669"/>
    <property type="project" value="TreeGrafter"/>
</dbReference>
<evidence type="ECO:0000256" key="1">
    <source>
        <dbReference type="ARBA" id="ARBA00004498"/>
    </source>
</evidence>
<dbReference type="Gene3D" id="2.60.40.10">
    <property type="entry name" value="Immunoglobulins"/>
    <property type="match status" value="6"/>
</dbReference>
<feature type="compositionally biased region" description="Polar residues" evidence="11">
    <location>
        <begin position="741"/>
        <end position="754"/>
    </location>
</feature>
<evidence type="ECO:0000256" key="12">
    <source>
        <dbReference type="SAM" id="SignalP"/>
    </source>
</evidence>
<dbReference type="RefSeq" id="XP_055369075.1">
    <property type="nucleotide sequence ID" value="XM_055513100.1"/>
</dbReference>
<dbReference type="CDD" id="cd00063">
    <property type="entry name" value="FN3"/>
    <property type="match status" value="5"/>
</dbReference>
<evidence type="ECO:0000256" key="3">
    <source>
        <dbReference type="ARBA" id="ARBA00022525"/>
    </source>
</evidence>
<keyword evidence="5 10" id="KW-0245">EGF-like domain</keyword>
<dbReference type="Pfam" id="PF00147">
    <property type="entry name" value="Fibrinogen_C"/>
    <property type="match status" value="1"/>
</dbReference>
<dbReference type="Pfam" id="PF00041">
    <property type="entry name" value="fn3"/>
    <property type="match status" value="5"/>
</dbReference>
<feature type="domain" description="Fibronectin type-III" evidence="14">
    <location>
        <begin position="345"/>
        <end position="434"/>
    </location>
</feature>
<feature type="region of interest" description="Disordered" evidence="11">
    <location>
        <begin position="1150"/>
        <end position="1237"/>
    </location>
</feature>
<dbReference type="Gene3D" id="2.10.25.10">
    <property type="entry name" value="Laminin"/>
    <property type="match status" value="6"/>
</dbReference>
<dbReference type="InterPro" id="IPR002049">
    <property type="entry name" value="LE_dom"/>
</dbReference>
<dbReference type="InterPro" id="IPR003961">
    <property type="entry name" value="FN3_dom"/>
</dbReference>
<feature type="domain" description="Fibronectin type-III" evidence="14">
    <location>
        <begin position="1379"/>
        <end position="1473"/>
    </location>
</feature>
<dbReference type="KEGG" id="bspl:114866073"/>
<dbReference type="CDD" id="cd00054">
    <property type="entry name" value="EGF_CA"/>
    <property type="match status" value="3"/>
</dbReference>
<evidence type="ECO:0000256" key="11">
    <source>
        <dbReference type="SAM" id="MobiDB-lite"/>
    </source>
</evidence>
<evidence type="ECO:0000313" key="19">
    <source>
        <dbReference type="RefSeq" id="XP_029023541.1"/>
    </source>
</evidence>
<dbReference type="Pfam" id="PF23106">
    <property type="entry name" value="EGF_Teneurin"/>
    <property type="match status" value="1"/>
</dbReference>
<evidence type="ECO:0000256" key="2">
    <source>
        <dbReference type="ARBA" id="ARBA00008673"/>
    </source>
</evidence>
<dbReference type="SMART" id="SM00060">
    <property type="entry name" value="FN3"/>
    <property type="match status" value="6"/>
</dbReference>
<feature type="compositionally biased region" description="Polar residues" evidence="11">
    <location>
        <begin position="1084"/>
        <end position="1100"/>
    </location>
</feature>
<evidence type="ECO:0000313" key="24">
    <source>
        <dbReference type="RefSeq" id="XP_055369073.1"/>
    </source>
</evidence>
<gene>
    <name evidence="17 18 19 20 21 22 23 24 25 26" type="primary">LOC114866073</name>
</gene>
<evidence type="ECO:0000256" key="6">
    <source>
        <dbReference type="ARBA" id="ARBA00022729"/>
    </source>
</evidence>
<proteinExistence type="inferred from homology"/>
<feature type="compositionally biased region" description="Basic and acidic residues" evidence="11">
    <location>
        <begin position="726"/>
        <end position="738"/>
    </location>
</feature>
<evidence type="ECO:0000313" key="18">
    <source>
        <dbReference type="RefSeq" id="XP_029023540.1"/>
    </source>
</evidence>
<dbReference type="PROSITE" id="PS51406">
    <property type="entry name" value="FIBRINOGEN_C_2"/>
    <property type="match status" value="1"/>
</dbReference>
<feature type="region of interest" description="Disordered" evidence="11">
    <location>
        <begin position="595"/>
        <end position="614"/>
    </location>
</feature>
<dbReference type="PROSITE" id="PS50026">
    <property type="entry name" value="EGF_3"/>
    <property type="match status" value="1"/>
</dbReference>
<dbReference type="InterPro" id="IPR000742">
    <property type="entry name" value="EGF"/>
</dbReference>
<feature type="domain" description="Fibrinogen C-terminal" evidence="15">
    <location>
        <begin position="1652"/>
        <end position="1865"/>
    </location>
</feature>
<dbReference type="RefSeq" id="XP_040928890.1">
    <property type="nucleotide sequence ID" value="XM_041072956.2"/>
</dbReference>
<evidence type="ECO:0000259" key="15">
    <source>
        <dbReference type="PROSITE" id="PS51406"/>
    </source>
</evidence>
<feature type="compositionally biased region" description="Basic and acidic residues" evidence="11">
    <location>
        <begin position="649"/>
        <end position="667"/>
    </location>
</feature>
<protein>
    <submittedName>
        <fullName evidence="17 18">Tenascin-R isoform X1</fullName>
    </submittedName>
</protein>
<feature type="disulfide bond" evidence="10">
    <location>
        <begin position="146"/>
        <end position="156"/>
    </location>
</feature>
<dbReference type="PROSITE" id="PS01186">
    <property type="entry name" value="EGF_2"/>
    <property type="match status" value="2"/>
</dbReference>
<dbReference type="RefSeq" id="XP_055369073.1">
    <property type="nucleotide sequence ID" value="XM_055513098.1"/>
</dbReference>
<keyword evidence="16" id="KW-1185">Reference proteome</keyword>
<dbReference type="InterPro" id="IPR013783">
    <property type="entry name" value="Ig-like_fold"/>
</dbReference>
<feature type="compositionally biased region" description="Low complexity" evidence="11">
    <location>
        <begin position="812"/>
        <end position="832"/>
    </location>
</feature>
<dbReference type="RefSeq" id="XP_040928889.1">
    <property type="nucleotide sequence ID" value="XM_041072955.2"/>
</dbReference>
<dbReference type="SMART" id="SM00186">
    <property type="entry name" value="FBG"/>
    <property type="match status" value="1"/>
</dbReference>
<evidence type="ECO:0000256" key="4">
    <source>
        <dbReference type="ARBA" id="ARBA00022530"/>
    </source>
</evidence>
<evidence type="ECO:0000256" key="8">
    <source>
        <dbReference type="ARBA" id="ARBA00023157"/>
    </source>
</evidence>
<accession>A0A6P7P1K0</accession>
<dbReference type="InterPro" id="IPR050991">
    <property type="entry name" value="ECM_Regulatory_Proteins"/>
</dbReference>
<feature type="compositionally biased region" description="Polar residues" evidence="11">
    <location>
        <begin position="1202"/>
        <end position="1222"/>
    </location>
</feature>
<evidence type="ECO:0000256" key="10">
    <source>
        <dbReference type="PROSITE-ProRule" id="PRU00076"/>
    </source>
</evidence>
<evidence type="ECO:0000256" key="5">
    <source>
        <dbReference type="ARBA" id="ARBA00022536"/>
    </source>
</evidence>
<dbReference type="InterPro" id="IPR002181">
    <property type="entry name" value="Fibrinogen_a/b/g_C_dom"/>
</dbReference>
<feature type="region of interest" description="Disordered" evidence="11">
    <location>
        <begin position="545"/>
        <end position="583"/>
    </location>
</feature>
<comment type="subcellular location">
    <subcellularLocation>
        <location evidence="1">Secreted</location>
        <location evidence="1">Extracellular space</location>
        <location evidence="1">Extracellular matrix</location>
    </subcellularLocation>
</comment>
<feature type="domain" description="Fibronectin type-III" evidence="14">
    <location>
        <begin position="1566"/>
        <end position="1653"/>
    </location>
</feature>
<dbReference type="RefSeq" id="XP_029023539.1">
    <property type="nucleotide sequence ID" value="XM_029167706.3"/>
</dbReference>
<feature type="region of interest" description="Disordered" evidence="11">
    <location>
        <begin position="1280"/>
        <end position="1332"/>
    </location>
</feature>
<dbReference type="RefSeq" id="XP_040928888.1">
    <property type="nucleotide sequence ID" value="XM_041072954.2"/>
</dbReference>
<keyword evidence="8 10" id="KW-1015">Disulfide bond</keyword>
<comment type="caution">
    <text evidence="10">Lacks conserved residue(s) required for the propagation of feature annotation.</text>
</comment>
<comment type="similarity">
    <text evidence="2">Belongs to the tenascin family.</text>
</comment>